<gene>
    <name evidence="2" type="ORF">SK128_021867</name>
</gene>
<feature type="non-terminal residue" evidence="2">
    <location>
        <position position="1"/>
    </location>
</feature>
<keyword evidence="3" id="KW-1185">Reference proteome</keyword>
<feature type="region of interest" description="Disordered" evidence="1">
    <location>
        <begin position="456"/>
        <end position="481"/>
    </location>
</feature>
<feature type="compositionally biased region" description="Basic and acidic residues" evidence="1">
    <location>
        <begin position="231"/>
        <end position="243"/>
    </location>
</feature>
<feature type="compositionally biased region" description="Basic and acidic residues" evidence="1">
    <location>
        <begin position="1024"/>
        <end position="1035"/>
    </location>
</feature>
<feature type="region of interest" description="Disordered" evidence="1">
    <location>
        <begin position="774"/>
        <end position="864"/>
    </location>
</feature>
<feature type="compositionally biased region" description="Basic and acidic residues" evidence="1">
    <location>
        <begin position="306"/>
        <end position="335"/>
    </location>
</feature>
<sequence>HGSSWEVSAISVGEAGSDWTSLAGLYGRLAVREANLLIKDVHNGTTRVEWPLTSVQRVCVATGGEVEDEGKIFIVQTRPCHPCGEAYLYFFSPELSELLEGLHEAVSELISASAADDISLISDLSELSGALSSVVVLPQRLPDPPKMRKSTSVIDLAQIHELQPLCNVHTPARLSSSQCNLAEELRGDPPLPGRLLGHTRRRSMSETNLAKICLDETDEELESRDDDLEDADLRQTDLPKDRTSSSGSYNSYRSTDSGVRLSASPSTHCEGGRYMSENTTTTTTTTATTRRFVTKSDSLDSGVRACLKDGDNTNEGDEAKKADTSNTEMKPESSCRRGMSALEEEPDVDTKVGAWCLQSARARKSFFTKNVSVACSHPKDRKTRTLNRTMSESYKEVADKQDEYRRMSELPGMGKTCTVYEEIVDVLKPLSTASQQAKEHDYEELDKCRKDIKRSYSFQEKSKPPPLPPRRPKSFSPDPWAEEALSKTGTLRKIFGLSFQSKSHSTESMLDVERSGFDDISNLGSDDVAMVQALGTLPRVKKKPFGYERQSSRSASPKMSPKQKARSLLGVSPSRSPMIPRPKNLFLFKGSGKDDLQTSPHTKPSFRLHRQFSLQAQRTPSTDSSLADISTPETPQQQQQQQSSSHRQYWRPGVSSNQAESQTTSDADAKESYPFLKSPKLMTKTFSFLKKLPKEKSGSLERKRKSGINFVPPQDLTAKFPNSYSMDSFAVEKGSQSCGTPVRDTDADWGETDVVPGCRLRSMSYLPPASPAIRIPYHSHHDSTSTTPAGTPTGHSYSPLRKMSSPQPPTEPLSWRDDGGCWKECESRLLPPGLPPPPPREPPPPPAPHEPHYANLPHHGHDPDYMSVEEVRGAFRRISTASVGESRRDSGGYLSMGEIRSFKRSCEPSECPGCNLSTPNISHHDCKPKQDSMSEDHEYMTMDDIQNVLHTEFPGICSSTEEKDIYKHCGYKSAPSSRKTSYCEGSEYLTPQEVGRMIRREMQAMRSRREGVTESSHLHHPHQHPYESHHDPHHH</sequence>
<dbReference type="EMBL" id="JAXCGZ010022997">
    <property type="protein sequence ID" value="KAK7019407.1"/>
    <property type="molecule type" value="Genomic_DNA"/>
</dbReference>
<feature type="compositionally biased region" description="Acidic residues" evidence="1">
    <location>
        <begin position="221"/>
        <end position="230"/>
    </location>
</feature>
<dbReference type="Proteomes" id="UP001381693">
    <property type="component" value="Unassembled WGS sequence"/>
</dbReference>
<feature type="compositionally biased region" description="Polar residues" evidence="1">
    <location>
        <begin position="612"/>
        <end position="635"/>
    </location>
</feature>
<name>A0AAN8ZP14_HALRR</name>
<feature type="region of interest" description="Disordered" evidence="1">
    <location>
        <begin position="306"/>
        <end position="342"/>
    </location>
</feature>
<organism evidence="2 3">
    <name type="scientific">Halocaridina rubra</name>
    <name type="common">Hawaiian red shrimp</name>
    <dbReference type="NCBI Taxonomy" id="373956"/>
    <lineage>
        <taxon>Eukaryota</taxon>
        <taxon>Metazoa</taxon>
        <taxon>Ecdysozoa</taxon>
        <taxon>Arthropoda</taxon>
        <taxon>Crustacea</taxon>
        <taxon>Multicrustacea</taxon>
        <taxon>Malacostraca</taxon>
        <taxon>Eumalacostraca</taxon>
        <taxon>Eucarida</taxon>
        <taxon>Decapoda</taxon>
        <taxon>Pleocyemata</taxon>
        <taxon>Caridea</taxon>
        <taxon>Atyoidea</taxon>
        <taxon>Atyidae</taxon>
        <taxon>Halocaridina</taxon>
    </lineage>
</organism>
<feature type="compositionally biased region" description="Basic and acidic residues" evidence="1">
    <location>
        <begin position="814"/>
        <end position="827"/>
    </location>
</feature>
<protein>
    <submittedName>
        <fullName evidence="2">Uncharacterized protein</fullName>
    </submittedName>
</protein>
<comment type="caution">
    <text evidence="2">The sequence shown here is derived from an EMBL/GenBank/DDBJ whole genome shotgun (WGS) entry which is preliminary data.</text>
</comment>
<evidence type="ECO:0000256" key="1">
    <source>
        <dbReference type="SAM" id="MobiDB-lite"/>
    </source>
</evidence>
<feature type="compositionally biased region" description="Low complexity" evidence="1">
    <location>
        <begin position="244"/>
        <end position="257"/>
    </location>
</feature>
<reference evidence="2 3" key="1">
    <citation type="submission" date="2023-11" db="EMBL/GenBank/DDBJ databases">
        <title>Halocaridina rubra genome assembly.</title>
        <authorList>
            <person name="Smith C."/>
        </authorList>
    </citation>
    <scope>NUCLEOTIDE SEQUENCE [LARGE SCALE GENOMIC DNA]</scope>
    <source>
        <strain evidence="2">EP-1</strain>
        <tissue evidence="2">Whole</tissue>
    </source>
</reference>
<feature type="region of interest" description="Disordered" evidence="1">
    <location>
        <begin position="542"/>
        <end position="671"/>
    </location>
</feature>
<proteinExistence type="predicted"/>
<evidence type="ECO:0000313" key="3">
    <source>
        <dbReference type="Proteomes" id="UP001381693"/>
    </source>
</evidence>
<feature type="compositionally biased region" description="Low complexity" evidence="1">
    <location>
        <begin position="279"/>
        <end position="289"/>
    </location>
</feature>
<evidence type="ECO:0000313" key="2">
    <source>
        <dbReference type="EMBL" id="KAK7019407.1"/>
    </source>
</evidence>
<feature type="region of interest" description="Disordered" evidence="1">
    <location>
        <begin position="221"/>
        <end position="290"/>
    </location>
</feature>
<feature type="compositionally biased region" description="Low complexity" evidence="1">
    <location>
        <begin position="636"/>
        <end position="645"/>
    </location>
</feature>
<feature type="region of interest" description="Disordered" evidence="1">
    <location>
        <begin position="1005"/>
        <end position="1035"/>
    </location>
</feature>
<feature type="compositionally biased region" description="Low complexity" evidence="1">
    <location>
        <begin position="784"/>
        <end position="794"/>
    </location>
</feature>
<accession>A0AAN8ZP14</accession>
<feature type="compositionally biased region" description="Pro residues" evidence="1">
    <location>
        <begin position="832"/>
        <end position="848"/>
    </location>
</feature>
<feature type="compositionally biased region" description="Polar residues" evidence="1">
    <location>
        <begin position="654"/>
        <end position="666"/>
    </location>
</feature>
<dbReference type="AlphaFoldDB" id="A0AAN8ZP14"/>